<feature type="compositionally biased region" description="Basic and acidic residues" evidence="1">
    <location>
        <begin position="1568"/>
        <end position="1577"/>
    </location>
</feature>
<organism evidence="4 5">
    <name type="scientific">Plasmodium vivax India VII</name>
    <dbReference type="NCBI Taxonomy" id="1077284"/>
    <lineage>
        <taxon>Eukaryota</taxon>
        <taxon>Sar</taxon>
        <taxon>Alveolata</taxon>
        <taxon>Apicomplexa</taxon>
        <taxon>Aconoidasida</taxon>
        <taxon>Haemosporida</taxon>
        <taxon>Plasmodiidae</taxon>
        <taxon>Plasmodium</taxon>
        <taxon>Plasmodium (Plasmodium)</taxon>
    </lineage>
</organism>
<evidence type="ECO:0008006" key="6">
    <source>
        <dbReference type="Google" id="ProtNLM"/>
    </source>
</evidence>
<dbReference type="EMBL" id="KQ234266">
    <property type="protein sequence ID" value="KMZ80832.1"/>
    <property type="molecule type" value="Genomic_DNA"/>
</dbReference>
<dbReference type="InterPro" id="IPR045055">
    <property type="entry name" value="DNA2/NAM7-like"/>
</dbReference>
<feature type="domain" description="DNA2/NAM7 helicase helicase" evidence="2">
    <location>
        <begin position="986"/>
        <end position="1064"/>
    </location>
</feature>
<feature type="region of interest" description="Disordered" evidence="1">
    <location>
        <begin position="485"/>
        <end position="510"/>
    </location>
</feature>
<feature type="region of interest" description="Disordered" evidence="1">
    <location>
        <begin position="1547"/>
        <end position="1623"/>
    </location>
</feature>
<feature type="region of interest" description="Disordered" evidence="1">
    <location>
        <begin position="1316"/>
        <end position="1355"/>
    </location>
</feature>
<dbReference type="CDD" id="cd18808">
    <property type="entry name" value="SF1_C_Upf1"/>
    <property type="match status" value="1"/>
</dbReference>
<dbReference type="GO" id="GO:0004386">
    <property type="term" value="F:helicase activity"/>
    <property type="evidence" value="ECO:0007669"/>
    <property type="project" value="InterPro"/>
</dbReference>
<feature type="compositionally biased region" description="Basic and acidic residues" evidence="1">
    <location>
        <begin position="253"/>
        <end position="292"/>
    </location>
</feature>
<name>A0A0J9SFY3_PLAVI</name>
<dbReference type="Pfam" id="PF13086">
    <property type="entry name" value="AAA_11"/>
    <property type="match status" value="3"/>
</dbReference>
<dbReference type="Gene3D" id="3.40.50.300">
    <property type="entry name" value="P-loop containing nucleotide triphosphate hydrolases"/>
    <property type="match status" value="4"/>
</dbReference>
<feature type="compositionally biased region" description="Basic and acidic residues" evidence="1">
    <location>
        <begin position="1507"/>
        <end position="1523"/>
    </location>
</feature>
<evidence type="ECO:0000259" key="3">
    <source>
        <dbReference type="Pfam" id="PF13087"/>
    </source>
</evidence>
<protein>
    <recommendedName>
        <fullName evidence="6">DNA2/NAM7 helicase</fullName>
    </recommendedName>
</protein>
<dbReference type="OrthoDB" id="6513042at2759"/>
<dbReference type="Pfam" id="PF13087">
    <property type="entry name" value="AAA_12"/>
    <property type="match status" value="1"/>
</dbReference>
<evidence type="ECO:0000259" key="2">
    <source>
        <dbReference type="Pfam" id="PF13086"/>
    </source>
</evidence>
<feature type="domain" description="DNA2/NAM7 helicase helicase" evidence="2">
    <location>
        <begin position="914"/>
        <end position="974"/>
    </location>
</feature>
<sequence length="1761" mass="200862">MWEEWDDEHFVKIFFDWKIFAKYAKDNEFKELEEGIKKEISNSRSFHLNDEDVEKETNDSILLILHSFIIEKKYTDVSDYLVNIILRWNYYTSLRSEKELDSNGVKNRLKVDVKIYTLPDVYRNFEEYFYSYFPLFLIETQQLINNKKENENIKEYDVTLVNPPKEIYNFEFSMNIAYDSLVYANLFYGDLILLRFIPKRTAKSDAHNIYTPMFSSAKTDEEEVISSDSEGDKLEADSSASGSHSEGSLSGEQAKEAELPEKEQKNGHINEQENEPQNEHKNYSVKSGEKKNQPNGGTNSGKDETNDDIYMIRKYCVRHLLGYVVSKNKEQIKVKFNLNYKNFDIIDKVRKDIIYEIFVADKLAHYFVRVSKVTSLISTLRLFNCLFNFRNSALLNEIVEVDPSEDGHPRGEVDPRAEGVACKGEVKQDDSASEQGGFAALQAKKRKKGHTEGGHTEGGHTAGGRTPVGHTPVGLVDQATLDQVPNGEHQEKPPGEATPGEPSNGHPNEADDLEETLKQKIRDYLMKFKWSGGKEEVAVKAEEPTFNDDTFNDDTFNDDHGEKRSRKSKVIKNILANVKGEKPSLGQHMVFPNNDERKDNSSGGRGCSPPGAQQYRGFHYIPEALKNKFLNIYNEYQLRAINNSIMNDGITLIQGPPGTGKTTTILGIISALIFFQQGELNRSRRSPLSGNSLPPLEEGEEERGRGKKKSPYVWINYDKKNDHCYFNDNCFDAMEYEDFFDHIEKNEEEKNQNVFHVSKGNKNENNYAYAIHLSIMNASSRTLKSDDSQVDANNSAEEDVLKNNENRIKNLIGLTESFYNSYVNNDCMAKKADSLEERNANEKLNYSYYVSDANVYSFAAGTSGEGSPKGGENELVSKNAHLIPVGEKRKWKRKNPAEETQQGTFKKEKINKLNLIKNKRILVCAPSNAAIDEILRRLISPGSGILDENGNFFNPIVTRIGRNVSTDILEFSLEFKEQLFLFLNKKEENKIIKKNLLKTSTIICSTLSASSNASLVNYIDTFDAIIIDEASQSVELDILIPLSFSCKKIILVGDPKQLSATVFSLFAKRRKYARSLFERLQRKHKMNKCKYNLLSIQYRMHPDISHFPNKYYYRNKITDAPYFLFTLFKEMKMNEYLTKLRSDPGGPHNGAIIQRDLFHKFDLFHFMQSNFGNLLPPNFHDIHLCQKNQGAIDWFIIPFLRHSVFYDISFSKQRKIKNSYINIEESEAVLQFIEFLHFIFTTENVNEWYKRIGIITPYATEKFFLKKELKMFFTKKGYKNNISNFIDIGTVDGFQGTEKDIIIFVCVRTKGSLMRKKKRKKKREKDNAAGSDTTDQEENIPNVSSASSGEDAAEDRADDEVDDSNMFFSSYKRLNVALTRAKYNLFIFGNCSFLKKCDAWGKIIKHYKMRNKIIKIRYKKFKTKMKILSEKVTEEDLFDEKVQVINKKIENSLYNKNIIDYNFVPTSENENPSFDLKSFLYSVGLSQAEEDGGGGNCEGQSEMNIGENKHRFGDPSAKADKNSEEREILSFFKQLYDDDLGMADEFDFGRDQLGGADAPAAGPLSEPQTERPTERLTKPPTELPAEPLTNCKDHPMKVSPHGGKATQMSDHTSAPANGTTSGVKKEPIELIEVINLEDDDDDGGSAERIGVSANNEDVKTQNYNQEELKQRGTSSLPSAALTKEASYGGLHTGMTKRGDETASHIEGQPGSTLPMMENNENLKNSNYFIDMLYNYCKANKELLFVVQSILPNFSRQILFKQ</sequence>
<dbReference type="InterPro" id="IPR041677">
    <property type="entry name" value="DNA2/NAM7_AAA_11"/>
</dbReference>
<feature type="compositionally biased region" description="Low complexity" evidence="1">
    <location>
        <begin position="1554"/>
        <end position="1563"/>
    </location>
</feature>
<accession>A0A0J9SFY3</accession>
<feature type="domain" description="DNA2/NAM7 helicase-like C-terminal" evidence="3">
    <location>
        <begin position="1072"/>
        <end position="1391"/>
    </location>
</feature>
<feature type="compositionally biased region" description="Polar residues" evidence="1">
    <location>
        <begin position="1606"/>
        <end position="1622"/>
    </location>
</feature>
<proteinExistence type="predicted"/>
<dbReference type="InterPro" id="IPR041679">
    <property type="entry name" value="DNA2/NAM7-like_C"/>
</dbReference>
<feature type="region of interest" description="Disordered" evidence="1">
    <location>
        <begin position="220"/>
        <end position="305"/>
    </location>
</feature>
<dbReference type="InterPro" id="IPR047187">
    <property type="entry name" value="SF1_C_Upf1"/>
</dbReference>
<reference evidence="4 5" key="1">
    <citation type="submission" date="2011-08" db="EMBL/GenBank/DDBJ databases">
        <title>The Genome Sequence of Plasmodium vivax India VII.</title>
        <authorList>
            <consortium name="The Broad Institute Genome Sequencing Platform"/>
            <consortium name="The Broad Institute Genome Sequencing Center for Infectious Disease"/>
            <person name="Neafsey D."/>
            <person name="Carlton J."/>
            <person name="Barnwell J."/>
            <person name="Collins W."/>
            <person name="Escalante A."/>
            <person name="Mullikin J."/>
            <person name="Saul A."/>
            <person name="Guigo R."/>
            <person name="Camara F."/>
            <person name="Young S.K."/>
            <person name="Zeng Q."/>
            <person name="Gargeya S."/>
            <person name="Fitzgerald M."/>
            <person name="Haas B."/>
            <person name="Abouelleil A."/>
            <person name="Alvarado L."/>
            <person name="Arachchi H.M."/>
            <person name="Berlin A."/>
            <person name="Brown A."/>
            <person name="Chapman S.B."/>
            <person name="Chen Z."/>
            <person name="Dunbar C."/>
            <person name="Freedman E."/>
            <person name="Gearin G."/>
            <person name="Gellesch M."/>
            <person name="Goldberg J."/>
            <person name="Griggs A."/>
            <person name="Gujja S."/>
            <person name="Heiman D."/>
            <person name="Howarth C."/>
            <person name="Larson L."/>
            <person name="Lui A."/>
            <person name="MacDonald P.J.P."/>
            <person name="Montmayeur A."/>
            <person name="Murphy C."/>
            <person name="Neiman D."/>
            <person name="Pearson M."/>
            <person name="Priest M."/>
            <person name="Roberts A."/>
            <person name="Saif S."/>
            <person name="Shea T."/>
            <person name="Shenoy N."/>
            <person name="Sisk P."/>
            <person name="Stolte C."/>
            <person name="Sykes S."/>
            <person name="Wortman J."/>
            <person name="Nusbaum C."/>
            <person name="Birren B."/>
        </authorList>
    </citation>
    <scope>NUCLEOTIDE SEQUENCE [LARGE SCALE GENOMIC DNA]</scope>
    <source>
        <strain evidence="4 5">India VII</strain>
    </source>
</reference>
<dbReference type="CDD" id="cd18042">
    <property type="entry name" value="DEXXQc_SETX"/>
    <property type="match status" value="1"/>
</dbReference>
<evidence type="ECO:0000313" key="5">
    <source>
        <dbReference type="Proteomes" id="UP000053562"/>
    </source>
</evidence>
<feature type="domain" description="DNA2/NAM7 helicase helicase" evidence="2">
    <location>
        <begin position="633"/>
        <end position="676"/>
    </location>
</feature>
<feature type="region of interest" description="Disordered" evidence="1">
    <location>
        <begin position="683"/>
        <end position="707"/>
    </location>
</feature>
<dbReference type="InterPro" id="IPR027417">
    <property type="entry name" value="P-loop_NTPase"/>
</dbReference>
<feature type="region of interest" description="Disordered" evidence="1">
    <location>
        <begin position="1637"/>
        <end position="1711"/>
    </location>
</feature>
<dbReference type="Proteomes" id="UP000053562">
    <property type="component" value="Unassembled WGS sequence"/>
</dbReference>
<dbReference type="SUPFAM" id="SSF52540">
    <property type="entry name" value="P-loop containing nucleoside triphosphate hydrolases"/>
    <property type="match status" value="2"/>
</dbReference>
<feature type="region of interest" description="Disordered" evidence="1">
    <location>
        <begin position="546"/>
        <end position="567"/>
    </location>
</feature>
<feature type="compositionally biased region" description="Polar residues" evidence="1">
    <location>
        <begin position="1652"/>
        <end position="1677"/>
    </location>
</feature>
<evidence type="ECO:0000256" key="1">
    <source>
        <dbReference type="SAM" id="MobiDB-lite"/>
    </source>
</evidence>
<feature type="compositionally biased region" description="Low complexity" evidence="1">
    <location>
        <begin position="237"/>
        <end position="252"/>
    </location>
</feature>
<dbReference type="PANTHER" id="PTHR10887:SF495">
    <property type="entry name" value="HELICASE SENATAXIN ISOFORM X1-RELATED"/>
    <property type="match status" value="1"/>
</dbReference>
<feature type="region of interest" description="Disordered" evidence="1">
    <location>
        <begin position="584"/>
        <end position="611"/>
    </location>
</feature>
<gene>
    <name evidence="4" type="ORF">PVIIG_02050</name>
</gene>
<dbReference type="PANTHER" id="PTHR10887">
    <property type="entry name" value="DNA2/NAM7 HELICASE FAMILY"/>
    <property type="match status" value="1"/>
</dbReference>
<feature type="region of interest" description="Disordered" evidence="1">
    <location>
        <begin position="1491"/>
        <end position="1523"/>
    </location>
</feature>
<feature type="region of interest" description="Disordered" evidence="1">
    <location>
        <begin position="442"/>
        <end position="473"/>
    </location>
</feature>
<evidence type="ECO:0000313" key="4">
    <source>
        <dbReference type="EMBL" id="KMZ80832.1"/>
    </source>
</evidence>